<sequence>MPTPPLRILVLENHCLQRSVAVSRLQQLGCEEVFCAADGRGALEVLRREGSVDVALCDLHTANMDGLNFLQEIARSGKVNAVILTSTLDPAVKRTIRQLVTLMGLQVLADISKPLSSELLKSILFQHMKNRNAELPLLTSEPVITQQDVHKALENQEFEAYFQPKFDLNSGAIQSAEVLARWIHPTLGALSPAIFLPTIKHLGLIDRLLDALLHQGLALQHKAHEQGYSLNVAFNLEASQLADRDFWARIKALLATQKAHGSGLTFELTERSTLEMSSTTLENLVRLRMLGCRLSIDDFGSGYSSLQRLYQLPFNEIKLDSEFVRALKDEPHRQAAITSTLTLGKALGMSVVIEGVETEEQRQMLIELGCSMGQGYLCARPMPAYDFLALLRKKKQECSHLSFAL</sequence>
<dbReference type="InterPro" id="IPR035919">
    <property type="entry name" value="EAL_sf"/>
</dbReference>
<dbReference type="SMART" id="SM00448">
    <property type="entry name" value="REC"/>
    <property type="match status" value="1"/>
</dbReference>
<dbReference type="InterPro" id="IPR011006">
    <property type="entry name" value="CheY-like_superfamily"/>
</dbReference>
<dbReference type="Gene3D" id="3.20.20.450">
    <property type="entry name" value="EAL domain"/>
    <property type="match status" value="1"/>
</dbReference>
<feature type="modified residue" description="4-aspartylphosphate" evidence="1">
    <location>
        <position position="58"/>
    </location>
</feature>
<keyword evidence="1" id="KW-0597">Phosphoprotein</keyword>
<dbReference type="PROSITE" id="PS50883">
    <property type="entry name" value="EAL"/>
    <property type="match status" value="1"/>
</dbReference>
<evidence type="ECO:0000256" key="1">
    <source>
        <dbReference type="PROSITE-ProRule" id="PRU00169"/>
    </source>
</evidence>
<evidence type="ECO:0000259" key="2">
    <source>
        <dbReference type="PROSITE" id="PS50110"/>
    </source>
</evidence>
<dbReference type="InterPro" id="IPR001633">
    <property type="entry name" value="EAL_dom"/>
</dbReference>
<dbReference type="Proteomes" id="UP000317933">
    <property type="component" value="Unassembled WGS sequence"/>
</dbReference>
<organism evidence="4 5">
    <name type="scientific">Pseudomonas arsenicoxydans</name>
    <dbReference type="NCBI Taxonomy" id="702115"/>
    <lineage>
        <taxon>Bacteria</taxon>
        <taxon>Pseudomonadati</taxon>
        <taxon>Pseudomonadota</taxon>
        <taxon>Gammaproteobacteria</taxon>
        <taxon>Pseudomonadales</taxon>
        <taxon>Pseudomonadaceae</taxon>
        <taxon>Pseudomonas</taxon>
    </lineage>
</organism>
<protein>
    <submittedName>
        <fullName evidence="4">EAL domain-containing protein</fullName>
    </submittedName>
</protein>
<dbReference type="PANTHER" id="PTHR33121">
    <property type="entry name" value="CYCLIC DI-GMP PHOSPHODIESTERASE PDEF"/>
    <property type="match status" value="1"/>
</dbReference>
<dbReference type="InterPro" id="IPR050706">
    <property type="entry name" value="Cyclic-di-GMP_PDE-like"/>
</dbReference>
<evidence type="ECO:0000313" key="5">
    <source>
        <dbReference type="Proteomes" id="UP000317933"/>
    </source>
</evidence>
<dbReference type="EMBL" id="RCZE01000003">
    <property type="protein sequence ID" value="TPG79608.1"/>
    <property type="molecule type" value="Genomic_DNA"/>
</dbReference>
<dbReference type="CDD" id="cd01948">
    <property type="entry name" value="EAL"/>
    <property type="match status" value="1"/>
</dbReference>
<dbReference type="InterPro" id="IPR001789">
    <property type="entry name" value="Sig_transdc_resp-reg_receiver"/>
</dbReference>
<dbReference type="Gene3D" id="3.40.50.2300">
    <property type="match status" value="1"/>
</dbReference>
<dbReference type="Pfam" id="PF00072">
    <property type="entry name" value="Response_reg"/>
    <property type="match status" value="1"/>
</dbReference>
<comment type="caution">
    <text evidence="4">The sequence shown here is derived from an EMBL/GenBank/DDBJ whole genome shotgun (WGS) entry which is preliminary data.</text>
</comment>
<dbReference type="SUPFAM" id="SSF52172">
    <property type="entry name" value="CheY-like"/>
    <property type="match status" value="1"/>
</dbReference>
<feature type="domain" description="Response regulatory" evidence="2">
    <location>
        <begin position="7"/>
        <end position="128"/>
    </location>
</feature>
<evidence type="ECO:0000313" key="4">
    <source>
        <dbReference type="EMBL" id="TPG79608.1"/>
    </source>
</evidence>
<dbReference type="PROSITE" id="PS50110">
    <property type="entry name" value="RESPONSE_REGULATORY"/>
    <property type="match status" value="1"/>
</dbReference>
<dbReference type="AlphaFoldDB" id="A0A502I2D7"/>
<dbReference type="SUPFAM" id="SSF141868">
    <property type="entry name" value="EAL domain-like"/>
    <property type="match status" value="1"/>
</dbReference>
<dbReference type="GO" id="GO:0000160">
    <property type="term" value="P:phosphorelay signal transduction system"/>
    <property type="evidence" value="ECO:0007669"/>
    <property type="project" value="InterPro"/>
</dbReference>
<dbReference type="PANTHER" id="PTHR33121:SF70">
    <property type="entry name" value="SIGNALING PROTEIN YKOW"/>
    <property type="match status" value="1"/>
</dbReference>
<dbReference type="SMART" id="SM00052">
    <property type="entry name" value="EAL"/>
    <property type="match status" value="1"/>
</dbReference>
<gene>
    <name evidence="4" type="ORF">EAH78_07210</name>
</gene>
<feature type="domain" description="EAL" evidence="3">
    <location>
        <begin position="142"/>
        <end position="395"/>
    </location>
</feature>
<proteinExistence type="predicted"/>
<dbReference type="GO" id="GO:0071111">
    <property type="term" value="F:cyclic-guanylate-specific phosphodiesterase activity"/>
    <property type="evidence" value="ECO:0007669"/>
    <property type="project" value="InterPro"/>
</dbReference>
<name>A0A502I2D7_9PSED</name>
<dbReference type="Pfam" id="PF00563">
    <property type="entry name" value="EAL"/>
    <property type="match status" value="1"/>
</dbReference>
<dbReference type="RefSeq" id="WP_140666981.1">
    <property type="nucleotide sequence ID" value="NZ_RCZE01000003.1"/>
</dbReference>
<reference evidence="4 5" key="1">
    <citation type="journal article" date="2019" name="Environ. Microbiol.">
        <title>Species interactions and distinct microbial communities in high Arctic permafrost affected cryosols are associated with the CH4 and CO2 gas fluxes.</title>
        <authorList>
            <person name="Altshuler I."/>
            <person name="Hamel J."/>
            <person name="Turney S."/>
            <person name="Magnuson E."/>
            <person name="Levesque R."/>
            <person name="Greer C."/>
            <person name="Whyte L.G."/>
        </authorList>
    </citation>
    <scope>NUCLEOTIDE SEQUENCE [LARGE SCALE GENOMIC DNA]</scope>
    <source>
        <strain evidence="4 5">E3</strain>
    </source>
</reference>
<accession>A0A502I2D7</accession>
<evidence type="ECO:0000259" key="3">
    <source>
        <dbReference type="PROSITE" id="PS50883"/>
    </source>
</evidence>